<evidence type="ECO:0000313" key="13">
    <source>
        <dbReference type="Proteomes" id="UP000009100"/>
    </source>
</evidence>
<sequence length="257" mass="28331">MVTMLKTQNLSVAYGKQTIIPNLSVSIPKGKITALIGPNGCGKSTLLKTLVRINKPVTGEVLFEDKPLSSYGDKVLARSLSLLPQILVSPEGISVRKLVEYGRSPYVSHWGRLGQEDQAIVEQAMHDTGVLEFADKPIESLSGGQRQRAWIAMIIAQDTDVVMLDEPTTYLDMSHQVELMNLMQQMNDKGKTVVVVLHDLNQASRYCDHLIVLERGGLVAEGTPDEVMTERLLNDVFDLKASVFRDPISNTPMCVAI</sequence>
<evidence type="ECO:0000256" key="4">
    <source>
        <dbReference type="ARBA" id="ARBA00022475"/>
    </source>
</evidence>
<keyword evidence="10" id="KW-0472">Membrane</keyword>
<dbReference type="PROSITE" id="PS00211">
    <property type="entry name" value="ABC_TRANSPORTER_1"/>
    <property type="match status" value="1"/>
</dbReference>
<dbReference type="eggNOG" id="COG1120">
    <property type="taxonomic scope" value="Bacteria"/>
</dbReference>
<dbReference type="PANTHER" id="PTHR42771:SF12">
    <property type="entry name" value="FE(3+) DICITRATE TRANSPORT ATP-BINDING PROTEIN FECE-RELATED"/>
    <property type="match status" value="1"/>
</dbReference>
<dbReference type="Proteomes" id="UP000009100">
    <property type="component" value="Chromosome 2"/>
</dbReference>
<dbReference type="SMART" id="SM00382">
    <property type="entry name" value="AAA"/>
    <property type="match status" value="1"/>
</dbReference>
<dbReference type="Gene3D" id="3.40.50.300">
    <property type="entry name" value="P-loop containing nucleotide triphosphate hydrolases"/>
    <property type="match status" value="1"/>
</dbReference>
<dbReference type="GO" id="GO:0016887">
    <property type="term" value="F:ATP hydrolysis activity"/>
    <property type="evidence" value="ECO:0007669"/>
    <property type="project" value="InterPro"/>
</dbReference>
<organism evidence="12 13">
    <name type="scientific">Vibrio atlanticus (strain LGP32)</name>
    <name type="common">Vibrio splendidus (strain Mel32)</name>
    <dbReference type="NCBI Taxonomy" id="575788"/>
    <lineage>
        <taxon>Bacteria</taxon>
        <taxon>Pseudomonadati</taxon>
        <taxon>Pseudomonadota</taxon>
        <taxon>Gammaproteobacteria</taxon>
        <taxon>Vibrionales</taxon>
        <taxon>Vibrionaceae</taxon>
        <taxon>Vibrio</taxon>
    </lineage>
</organism>
<feature type="domain" description="ABC transporter" evidence="11">
    <location>
        <begin position="5"/>
        <end position="240"/>
    </location>
</feature>
<keyword evidence="6" id="KW-0547">Nucleotide-binding</keyword>
<dbReference type="InterPro" id="IPR027417">
    <property type="entry name" value="P-loop_NTPase"/>
</dbReference>
<dbReference type="InterPro" id="IPR051535">
    <property type="entry name" value="Siderophore_ABC-ATPase"/>
</dbReference>
<dbReference type="KEGG" id="vsp:VS_II1123"/>
<keyword evidence="3" id="KW-0813">Transport</keyword>
<dbReference type="NCBIfam" id="NF008409">
    <property type="entry name" value="PRK11231.1"/>
    <property type="match status" value="1"/>
</dbReference>
<keyword evidence="4" id="KW-1003">Cell membrane</keyword>
<dbReference type="InterPro" id="IPR003593">
    <property type="entry name" value="AAA+_ATPase"/>
</dbReference>
<keyword evidence="8" id="KW-0408">Iron</keyword>
<dbReference type="SUPFAM" id="SSF52540">
    <property type="entry name" value="P-loop containing nucleoside triphosphate hydrolases"/>
    <property type="match status" value="1"/>
</dbReference>
<accession>B7VSA3</accession>
<dbReference type="PROSITE" id="PS50893">
    <property type="entry name" value="ABC_TRANSPORTER_2"/>
    <property type="match status" value="1"/>
</dbReference>
<dbReference type="EMBL" id="FM954973">
    <property type="protein sequence ID" value="CAV27035.1"/>
    <property type="molecule type" value="Genomic_DNA"/>
</dbReference>
<evidence type="ECO:0000256" key="9">
    <source>
        <dbReference type="ARBA" id="ARBA00023065"/>
    </source>
</evidence>
<evidence type="ECO:0000256" key="8">
    <source>
        <dbReference type="ARBA" id="ARBA00023004"/>
    </source>
</evidence>
<evidence type="ECO:0000256" key="10">
    <source>
        <dbReference type="ARBA" id="ARBA00023136"/>
    </source>
</evidence>
<dbReference type="PANTHER" id="PTHR42771">
    <property type="entry name" value="IRON(3+)-HYDROXAMATE IMPORT ATP-BINDING PROTEIN FHUC"/>
    <property type="match status" value="1"/>
</dbReference>
<dbReference type="GO" id="GO:0005886">
    <property type="term" value="C:plasma membrane"/>
    <property type="evidence" value="ECO:0007669"/>
    <property type="project" value="UniProtKB-SubCell"/>
</dbReference>
<keyword evidence="7 12" id="KW-0067">ATP-binding</keyword>
<gene>
    <name evidence="12" type="ordered locus">VS_II1123</name>
</gene>
<evidence type="ECO:0000256" key="2">
    <source>
        <dbReference type="ARBA" id="ARBA00005417"/>
    </source>
</evidence>
<dbReference type="STRING" id="575788.VS_II1123"/>
<evidence type="ECO:0000259" key="11">
    <source>
        <dbReference type="PROSITE" id="PS50893"/>
    </source>
</evidence>
<dbReference type="AlphaFoldDB" id="B7VSA3"/>
<dbReference type="GO" id="GO:0005524">
    <property type="term" value="F:ATP binding"/>
    <property type="evidence" value="ECO:0007669"/>
    <property type="project" value="UniProtKB-KW"/>
</dbReference>
<evidence type="ECO:0000256" key="1">
    <source>
        <dbReference type="ARBA" id="ARBA00004202"/>
    </source>
</evidence>
<dbReference type="FunFam" id="3.40.50.300:FF:000134">
    <property type="entry name" value="Iron-enterobactin ABC transporter ATP-binding protein"/>
    <property type="match status" value="1"/>
</dbReference>
<reference evidence="12 13" key="1">
    <citation type="submission" date="2009-02" db="EMBL/GenBank/DDBJ databases">
        <title>Vibrio splendidus str. LGP32 complete genome.</title>
        <authorList>
            <person name="Mazel D."/>
            <person name="Le Roux F."/>
        </authorList>
    </citation>
    <scope>NUCLEOTIDE SEQUENCE [LARGE SCALE GENOMIC DNA]</scope>
    <source>
        <strain evidence="12 13">LGP32</strain>
    </source>
</reference>
<dbReference type="HOGENOM" id="CLU_000604_1_11_6"/>
<comment type="subcellular location">
    <subcellularLocation>
        <location evidence="1">Cell membrane</location>
        <topology evidence="1">Peripheral membrane protein</topology>
    </subcellularLocation>
</comment>
<dbReference type="CDD" id="cd03214">
    <property type="entry name" value="ABC_Iron-Siderophores_B12_Hemin"/>
    <property type="match status" value="1"/>
</dbReference>
<comment type="similarity">
    <text evidence="2">Belongs to the ABC transporter superfamily.</text>
</comment>
<evidence type="ECO:0000256" key="7">
    <source>
        <dbReference type="ARBA" id="ARBA00022840"/>
    </source>
</evidence>
<dbReference type="Pfam" id="PF00005">
    <property type="entry name" value="ABC_tran"/>
    <property type="match status" value="1"/>
</dbReference>
<proteinExistence type="inferred from homology"/>
<dbReference type="GO" id="GO:0006826">
    <property type="term" value="P:iron ion transport"/>
    <property type="evidence" value="ECO:0007669"/>
    <property type="project" value="UniProtKB-KW"/>
</dbReference>
<protein>
    <submittedName>
        <fullName evidence="12">ABC transporter: ATP-binding protein Vibrioferrin uptake</fullName>
    </submittedName>
</protein>
<evidence type="ECO:0000313" key="12">
    <source>
        <dbReference type="EMBL" id="CAV27035.1"/>
    </source>
</evidence>
<name>B7VSA3_VIBA3</name>
<evidence type="ECO:0000256" key="5">
    <source>
        <dbReference type="ARBA" id="ARBA00022496"/>
    </source>
</evidence>
<keyword evidence="5" id="KW-0410">Iron transport</keyword>
<dbReference type="InterPro" id="IPR017871">
    <property type="entry name" value="ABC_transporter-like_CS"/>
</dbReference>
<dbReference type="InterPro" id="IPR003439">
    <property type="entry name" value="ABC_transporter-like_ATP-bd"/>
</dbReference>
<keyword evidence="9" id="KW-0406">Ion transport</keyword>
<evidence type="ECO:0000256" key="6">
    <source>
        <dbReference type="ARBA" id="ARBA00022741"/>
    </source>
</evidence>
<evidence type="ECO:0000256" key="3">
    <source>
        <dbReference type="ARBA" id="ARBA00022448"/>
    </source>
</evidence>